<sequence>MKRLLLSTATALSLLGTGCAATSGAHASTASVALGDSSGEPLHLDGEAITGPHSSLVIEGDGMRGRFRTHPVALKWDYQQMTGSVGSQVTELQLAEGDDTRVWGTFGGLAVDLTEDGTWLHGRVGQCAYALKREGDGLKGMRECGQVLEKDISVSFPQALASRPVGERAALMTLMLVNTKAKPVAPRMGVAPKGGVERMNKFSDCRYASF</sequence>
<keyword evidence="1" id="KW-0732">Signal</keyword>
<evidence type="ECO:0000256" key="1">
    <source>
        <dbReference type="SAM" id="SignalP"/>
    </source>
</evidence>
<feature type="signal peptide" evidence="1">
    <location>
        <begin position="1"/>
        <end position="27"/>
    </location>
</feature>
<gene>
    <name evidence="2" type="ORF">JY651_33620</name>
</gene>
<organism evidence="2 3">
    <name type="scientific">Pyxidicoccus parkwayensis</name>
    <dbReference type="NCBI Taxonomy" id="2813578"/>
    <lineage>
        <taxon>Bacteria</taxon>
        <taxon>Pseudomonadati</taxon>
        <taxon>Myxococcota</taxon>
        <taxon>Myxococcia</taxon>
        <taxon>Myxococcales</taxon>
        <taxon>Cystobacterineae</taxon>
        <taxon>Myxococcaceae</taxon>
        <taxon>Pyxidicoccus</taxon>
    </lineage>
</organism>
<protein>
    <recommendedName>
        <fullName evidence="4">Lipoprotein</fullName>
    </recommendedName>
</protein>
<dbReference type="Proteomes" id="UP000662747">
    <property type="component" value="Chromosome"/>
</dbReference>
<name>A0ABX7NVP0_9BACT</name>
<evidence type="ECO:0000313" key="2">
    <source>
        <dbReference type="EMBL" id="QSQ20183.1"/>
    </source>
</evidence>
<keyword evidence="3" id="KW-1185">Reference proteome</keyword>
<dbReference type="PROSITE" id="PS51257">
    <property type="entry name" value="PROKAR_LIPOPROTEIN"/>
    <property type="match status" value="1"/>
</dbReference>
<evidence type="ECO:0000313" key="3">
    <source>
        <dbReference type="Proteomes" id="UP000662747"/>
    </source>
</evidence>
<feature type="chain" id="PRO_5047231282" description="Lipoprotein" evidence="1">
    <location>
        <begin position="28"/>
        <end position="210"/>
    </location>
</feature>
<accession>A0ABX7NVP0</accession>
<dbReference type="EMBL" id="CP071090">
    <property type="protein sequence ID" value="QSQ20183.1"/>
    <property type="molecule type" value="Genomic_DNA"/>
</dbReference>
<proteinExistence type="predicted"/>
<evidence type="ECO:0008006" key="4">
    <source>
        <dbReference type="Google" id="ProtNLM"/>
    </source>
</evidence>
<dbReference type="RefSeq" id="WP_206721764.1">
    <property type="nucleotide sequence ID" value="NZ_CP071090.1"/>
</dbReference>
<reference evidence="2 3" key="1">
    <citation type="submission" date="2021-02" db="EMBL/GenBank/DDBJ databases">
        <title>De Novo genome assembly of isolated myxobacteria.</title>
        <authorList>
            <person name="Stevens D.C."/>
        </authorList>
    </citation>
    <scope>NUCLEOTIDE SEQUENCE [LARGE SCALE GENOMIC DNA]</scope>
    <source>
        <strain evidence="3">SCPEA02</strain>
    </source>
</reference>